<dbReference type="Proteomes" id="UP001523219">
    <property type="component" value="Unassembled WGS sequence"/>
</dbReference>
<dbReference type="InterPro" id="IPR018247">
    <property type="entry name" value="EF_Hand_1_Ca_BS"/>
</dbReference>
<dbReference type="RefSeq" id="WP_252424993.1">
    <property type="nucleotide sequence ID" value="NZ_JAMWMR010000008.1"/>
</dbReference>
<proteinExistence type="predicted"/>
<protein>
    <submittedName>
        <fullName evidence="1">Uncharacterized protein</fullName>
    </submittedName>
</protein>
<sequence length="116" mass="12345">MCSDIDATQQLGNYELRSAVTNGGQTYVGIRTDTGEATGPFTWINLTSHPGYPGRDVVCSASINETNAFTGQPHPVHINVLTTTGLVYETTCTADPTGPTLTCDNNPWTELVSPTP</sequence>
<dbReference type="PROSITE" id="PS00018">
    <property type="entry name" value="EF_HAND_1"/>
    <property type="match status" value="1"/>
</dbReference>
<organism evidence="1 2">
    <name type="scientific">Streptomyces macrolidinus</name>
    <dbReference type="NCBI Taxonomy" id="2952607"/>
    <lineage>
        <taxon>Bacteria</taxon>
        <taxon>Bacillati</taxon>
        <taxon>Actinomycetota</taxon>
        <taxon>Actinomycetes</taxon>
        <taxon>Kitasatosporales</taxon>
        <taxon>Streptomycetaceae</taxon>
        <taxon>Streptomyces</taxon>
    </lineage>
</organism>
<evidence type="ECO:0000313" key="1">
    <source>
        <dbReference type="EMBL" id="MCN9241534.1"/>
    </source>
</evidence>
<gene>
    <name evidence="1" type="ORF">NGF19_12155</name>
</gene>
<keyword evidence="2" id="KW-1185">Reference proteome</keyword>
<accession>A0ABT0ZD80</accession>
<dbReference type="EMBL" id="JAMWMR010000008">
    <property type="protein sequence ID" value="MCN9241534.1"/>
    <property type="molecule type" value="Genomic_DNA"/>
</dbReference>
<name>A0ABT0ZD80_9ACTN</name>
<reference evidence="1 2" key="1">
    <citation type="submission" date="2022-05" db="EMBL/GenBank/DDBJ databases">
        <title>Streptomyces sp. nov. RY43-2 isolated from soil of a peat swamp forest.</title>
        <authorList>
            <person name="Kanchanasin P."/>
            <person name="Tanasupawat S."/>
            <person name="Phongsopitanun W."/>
        </authorList>
    </citation>
    <scope>NUCLEOTIDE SEQUENCE [LARGE SCALE GENOMIC DNA]</scope>
    <source>
        <strain evidence="1 2">RY43-2</strain>
    </source>
</reference>
<evidence type="ECO:0000313" key="2">
    <source>
        <dbReference type="Proteomes" id="UP001523219"/>
    </source>
</evidence>
<comment type="caution">
    <text evidence="1">The sequence shown here is derived from an EMBL/GenBank/DDBJ whole genome shotgun (WGS) entry which is preliminary data.</text>
</comment>